<dbReference type="InterPro" id="IPR002048">
    <property type="entry name" value="EF_hand_dom"/>
</dbReference>
<evidence type="ECO:0000256" key="4">
    <source>
        <dbReference type="ARBA" id="ARBA00022842"/>
    </source>
</evidence>
<evidence type="ECO:0000256" key="1">
    <source>
        <dbReference type="ARBA" id="ARBA00022723"/>
    </source>
</evidence>
<dbReference type="CDD" id="cd00051">
    <property type="entry name" value="EFh"/>
    <property type="match status" value="1"/>
</dbReference>
<accession>A0ABN7S719</accession>
<dbReference type="PROSITE" id="PS50222">
    <property type="entry name" value="EF_HAND_2"/>
    <property type="match status" value="2"/>
</dbReference>
<dbReference type="Gene3D" id="1.10.238.10">
    <property type="entry name" value="EF-hand"/>
    <property type="match status" value="2"/>
</dbReference>
<dbReference type="PANTHER" id="PTHR45791">
    <property type="entry name" value="CALCIUM AND INTEGRIN BINDING FAMILY MEMBER 2"/>
    <property type="match status" value="1"/>
</dbReference>
<dbReference type="PANTHER" id="PTHR45791:SF1">
    <property type="entry name" value="CALCIUM AND INTEGRIN BINDING FAMILY MEMBER 1"/>
    <property type="match status" value="1"/>
</dbReference>
<evidence type="ECO:0000256" key="3">
    <source>
        <dbReference type="ARBA" id="ARBA00022837"/>
    </source>
</evidence>
<dbReference type="InterPro" id="IPR051433">
    <property type="entry name" value="CIBP"/>
</dbReference>
<dbReference type="InterPro" id="IPR018247">
    <property type="entry name" value="EF_Hand_1_Ca_BS"/>
</dbReference>
<evidence type="ECO:0000313" key="7">
    <source>
        <dbReference type="Proteomes" id="UP001158576"/>
    </source>
</evidence>
<feature type="domain" description="EF-hand" evidence="5">
    <location>
        <begin position="150"/>
        <end position="185"/>
    </location>
</feature>
<dbReference type="PROSITE" id="PS00018">
    <property type="entry name" value="EF_HAND_1"/>
    <property type="match status" value="2"/>
</dbReference>
<dbReference type="InterPro" id="IPR011992">
    <property type="entry name" value="EF-hand-dom_pair"/>
</dbReference>
<dbReference type="SUPFAM" id="SSF47473">
    <property type="entry name" value="EF-hand"/>
    <property type="match status" value="1"/>
</dbReference>
<keyword evidence="2" id="KW-0677">Repeat</keyword>
<evidence type="ECO:0000259" key="5">
    <source>
        <dbReference type="PROSITE" id="PS50222"/>
    </source>
</evidence>
<sequence length="196" mass="22884">MGNTQSSNDPYQTLSGNELVEFTRLTPFSRYEIESFYDDFQKLDHSPNPRRNFRARAEDVARLPILKCNPFKDRIIQIFADQNSFLTFEDFLDMMSVFHPRCSKMVKLCHAFAIYDFDNDGYLGMEDLKRVVKRLTHRGDGSESIISQDDIVTTAERLMKELDLDHSGRISIEEFEYFTSKSPDFALLFSTRQKTC</sequence>
<keyword evidence="7" id="KW-1185">Reference proteome</keyword>
<reference evidence="6 7" key="1">
    <citation type="submission" date="2021-04" db="EMBL/GenBank/DDBJ databases">
        <authorList>
            <person name="Bliznina A."/>
        </authorList>
    </citation>
    <scope>NUCLEOTIDE SEQUENCE [LARGE SCALE GENOMIC DNA]</scope>
</reference>
<dbReference type="EMBL" id="OU015569">
    <property type="protein sequence ID" value="CAG5094371.1"/>
    <property type="molecule type" value="Genomic_DNA"/>
</dbReference>
<organism evidence="6 7">
    <name type="scientific">Oikopleura dioica</name>
    <name type="common">Tunicate</name>
    <dbReference type="NCBI Taxonomy" id="34765"/>
    <lineage>
        <taxon>Eukaryota</taxon>
        <taxon>Metazoa</taxon>
        <taxon>Chordata</taxon>
        <taxon>Tunicata</taxon>
        <taxon>Appendicularia</taxon>
        <taxon>Copelata</taxon>
        <taxon>Oikopleuridae</taxon>
        <taxon>Oikopleura</taxon>
    </lineage>
</organism>
<keyword evidence="4" id="KW-0460">Magnesium</keyword>
<keyword evidence="1" id="KW-0479">Metal-binding</keyword>
<dbReference type="SMART" id="SM00054">
    <property type="entry name" value="EFh"/>
    <property type="match status" value="2"/>
</dbReference>
<dbReference type="Proteomes" id="UP001158576">
    <property type="component" value="Chromosome XSR"/>
</dbReference>
<evidence type="ECO:0000256" key="2">
    <source>
        <dbReference type="ARBA" id="ARBA00022737"/>
    </source>
</evidence>
<feature type="domain" description="EF-hand" evidence="5">
    <location>
        <begin position="103"/>
        <end position="138"/>
    </location>
</feature>
<keyword evidence="3" id="KW-0106">Calcium</keyword>
<gene>
    <name evidence="6" type="ORF">OKIOD_LOCUS5054</name>
</gene>
<name>A0ABN7S719_OIKDI</name>
<dbReference type="Pfam" id="PF13499">
    <property type="entry name" value="EF-hand_7"/>
    <property type="match status" value="1"/>
</dbReference>
<protein>
    <submittedName>
        <fullName evidence="6">Oidioi.mRNA.OKI2018_I69.XSR.g13496.t1.cds</fullName>
    </submittedName>
</protein>
<evidence type="ECO:0000313" key="6">
    <source>
        <dbReference type="EMBL" id="CAG5094371.1"/>
    </source>
</evidence>
<proteinExistence type="predicted"/>